<name>A0A7W8DGK7_9BACT</name>
<keyword evidence="2" id="KW-1003">Cell membrane</keyword>
<dbReference type="InterPro" id="IPR004477">
    <property type="entry name" value="ComEC_N"/>
</dbReference>
<accession>A0A7W8DGK7</accession>
<dbReference type="Pfam" id="PF03772">
    <property type="entry name" value="Competence"/>
    <property type="match status" value="1"/>
</dbReference>
<comment type="subcellular location">
    <subcellularLocation>
        <location evidence="1">Cell membrane</location>
        <topology evidence="1">Multi-pass membrane protein</topology>
    </subcellularLocation>
</comment>
<dbReference type="NCBIfam" id="TIGR00360">
    <property type="entry name" value="ComEC_N-term"/>
    <property type="match status" value="1"/>
</dbReference>
<evidence type="ECO:0000313" key="9">
    <source>
        <dbReference type="Proteomes" id="UP000528322"/>
    </source>
</evidence>
<feature type="transmembrane region" description="Helical" evidence="6">
    <location>
        <begin position="330"/>
        <end position="354"/>
    </location>
</feature>
<feature type="transmembrane region" description="Helical" evidence="6">
    <location>
        <begin position="172"/>
        <end position="196"/>
    </location>
</feature>
<evidence type="ECO:0000313" key="8">
    <source>
        <dbReference type="EMBL" id="MBB5021601.1"/>
    </source>
</evidence>
<dbReference type="PANTHER" id="PTHR30619:SF1">
    <property type="entry name" value="RECOMBINATION PROTEIN 2"/>
    <property type="match status" value="1"/>
</dbReference>
<dbReference type="GO" id="GO:0005886">
    <property type="term" value="C:plasma membrane"/>
    <property type="evidence" value="ECO:0007669"/>
    <property type="project" value="UniProtKB-SubCell"/>
</dbReference>
<gene>
    <name evidence="8" type="ORF">HNR37_000913</name>
</gene>
<dbReference type="EMBL" id="JACHID010000004">
    <property type="protein sequence ID" value="MBB5021601.1"/>
    <property type="molecule type" value="Genomic_DNA"/>
</dbReference>
<evidence type="ECO:0000256" key="2">
    <source>
        <dbReference type="ARBA" id="ARBA00022475"/>
    </source>
</evidence>
<keyword evidence="3 6" id="KW-0812">Transmembrane</keyword>
<keyword evidence="5 6" id="KW-0472">Membrane</keyword>
<dbReference type="AlphaFoldDB" id="A0A7W8DGK7"/>
<feature type="transmembrane region" description="Helical" evidence="6">
    <location>
        <begin position="300"/>
        <end position="318"/>
    </location>
</feature>
<organism evidence="8 9">
    <name type="scientific">Desulfurispira natronophila</name>
    <dbReference type="NCBI Taxonomy" id="682562"/>
    <lineage>
        <taxon>Bacteria</taxon>
        <taxon>Pseudomonadati</taxon>
        <taxon>Chrysiogenota</taxon>
        <taxon>Chrysiogenia</taxon>
        <taxon>Chrysiogenales</taxon>
        <taxon>Chrysiogenaceae</taxon>
        <taxon>Desulfurispira</taxon>
    </lineage>
</organism>
<keyword evidence="9" id="KW-1185">Reference proteome</keyword>
<reference evidence="8 9" key="1">
    <citation type="submission" date="2020-08" db="EMBL/GenBank/DDBJ databases">
        <title>Genomic Encyclopedia of Type Strains, Phase IV (KMG-IV): sequencing the most valuable type-strain genomes for metagenomic binning, comparative biology and taxonomic classification.</title>
        <authorList>
            <person name="Goeker M."/>
        </authorList>
    </citation>
    <scope>NUCLEOTIDE SEQUENCE [LARGE SCALE GENOMIC DNA]</scope>
    <source>
        <strain evidence="8 9">DSM 22071</strain>
    </source>
</reference>
<feature type="domain" description="ComEC/Rec2-related protein" evidence="7">
    <location>
        <begin position="163"/>
        <end position="392"/>
    </location>
</feature>
<evidence type="ECO:0000256" key="3">
    <source>
        <dbReference type="ARBA" id="ARBA00022692"/>
    </source>
</evidence>
<proteinExistence type="predicted"/>
<sequence>MKRFRMHHAVAAAIFAVVAAWCLVDFTIPEPYSQSVETHLSIERLDWRYFGGRIAVRDKNDRRLLLHLTNEQMTTLLRAGDQGEVLIRGSVYFPRQREHNKGYITWLASQGYEGIVNPYYLDVSEITGASARLRYTLWIRERAQQLDPDVAPLFVSMFTGFREYSPQYHASYAYAGTAHLLAISGLHIGFIFLLAWMVTGLFTRRTGIRLLAGAAAVTLHTAMVGFPIPATRATIFTLIYTAGYFLGRRGDALQTFLLTATLSLLIWPGSIMGASFQFSYLVTGSLILFAGLFSRWQYPWVCYLCFFSSLPVAAWHFGYVNLLGALVNLAAIPVFSAMLYSFFLHLVIPVAGLIEGLHWLMEKVNSIHLVLAVHWSWLGTAGIFILLSIGLWRRLQQYRWAGLLLLPLTLAPFANIEPQAIEFENRHYRLEYSPQEDSVMMKHKQYQPHNEVYAQRLLLQNGISRVQTLVVYNAPERGFRHIHSAKTLVEPFGD</sequence>
<dbReference type="InterPro" id="IPR052159">
    <property type="entry name" value="Competence_DNA_uptake"/>
</dbReference>
<evidence type="ECO:0000256" key="1">
    <source>
        <dbReference type="ARBA" id="ARBA00004651"/>
    </source>
</evidence>
<evidence type="ECO:0000256" key="5">
    <source>
        <dbReference type="ARBA" id="ARBA00023136"/>
    </source>
</evidence>
<feature type="transmembrane region" description="Helical" evidence="6">
    <location>
        <begin position="230"/>
        <end position="246"/>
    </location>
</feature>
<keyword evidence="4 6" id="KW-1133">Transmembrane helix</keyword>
<evidence type="ECO:0000256" key="6">
    <source>
        <dbReference type="SAM" id="Phobius"/>
    </source>
</evidence>
<evidence type="ECO:0000259" key="7">
    <source>
        <dbReference type="Pfam" id="PF03772"/>
    </source>
</evidence>
<feature type="transmembrane region" description="Helical" evidence="6">
    <location>
        <begin position="208"/>
        <end position="224"/>
    </location>
</feature>
<dbReference type="PANTHER" id="PTHR30619">
    <property type="entry name" value="DNA INTERNALIZATION/COMPETENCE PROTEIN COMEC/REC2"/>
    <property type="match status" value="1"/>
</dbReference>
<dbReference type="Proteomes" id="UP000528322">
    <property type="component" value="Unassembled WGS sequence"/>
</dbReference>
<feature type="transmembrane region" description="Helical" evidence="6">
    <location>
        <begin position="366"/>
        <end position="392"/>
    </location>
</feature>
<comment type="caution">
    <text evidence="8">The sequence shown here is derived from an EMBL/GenBank/DDBJ whole genome shotgun (WGS) entry which is preliminary data.</text>
</comment>
<protein>
    <submittedName>
        <fullName evidence="8">Competence protein ComEC</fullName>
    </submittedName>
</protein>
<evidence type="ECO:0000256" key="4">
    <source>
        <dbReference type="ARBA" id="ARBA00022989"/>
    </source>
</evidence>